<dbReference type="PANTHER" id="PTHR30121">
    <property type="entry name" value="UNCHARACTERIZED PROTEIN YJGR-RELATED"/>
    <property type="match status" value="1"/>
</dbReference>
<reference evidence="3" key="1">
    <citation type="submission" date="2023-05" db="EMBL/GenBank/DDBJ databases">
        <title>Anaerotaeda fermentans gen. nov., sp. nov., a novel anaerobic planctomycete of the new family within the order Sedimentisphaerales isolated from Taman Peninsula, Russia.</title>
        <authorList>
            <person name="Khomyakova M.A."/>
            <person name="Merkel A.Y."/>
            <person name="Slobodkin A.I."/>
        </authorList>
    </citation>
    <scope>NUCLEOTIDE SEQUENCE</scope>
    <source>
        <strain evidence="3">M17dextr</strain>
    </source>
</reference>
<dbReference type="GO" id="GO:0005524">
    <property type="term" value="F:ATP binding"/>
    <property type="evidence" value="ECO:0007669"/>
    <property type="project" value="UniProtKB-KW"/>
</dbReference>
<dbReference type="InterPro" id="IPR051162">
    <property type="entry name" value="T4SS_component"/>
</dbReference>
<dbReference type="SUPFAM" id="SSF52980">
    <property type="entry name" value="Restriction endonuclease-like"/>
    <property type="match status" value="1"/>
</dbReference>
<dbReference type="EMBL" id="JASCXX010000042">
    <property type="protein sequence ID" value="MDI6451618.1"/>
    <property type="molecule type" value="Genomic_DNA"/>
</dbReference>
<dbReference type="PANTHER" id="PTHR30121:SF6">
    <property type="entry name" value="SLR6007 PROTEIN"/>
    <property type="match status" value="1"/>
</dbReference>
<dbReference type="RefSeq" id="WP_349247028.1">
    <property type="nucleotide sequence ID" value="NZ_JASCXX010000042.1"/>
</dbReference>
<dbReference type="InterPro" id="IPR002789">
    <property type="entry name" value="HerA_central"/>
</dbReference>
<proteinExistence type="predicted"/>
<feature type="domain" description="Helicase HerA central" evidence="2">
    <location>
        <begin position="96"/>
        <end position="154"/>
    </location>
</feature>
<dbReference type="SUPFAM" id="SSF52540">
    <property type="entry name" value="P-loop containing nucleoside triphosphate hydrolases"/>
    <property type="match status" value="1"/>
</dbReference>
<name>A0AAW6U979_9BACT</name>
<feature type="region of interest" description="Disordered" evidence="1">
    <location>
        <begin position="451"/>
        <end position="513"/>
    </location>
</feature>
<comment type="caution">
    <text evidence="3">The sequence shown here is derived from an EMBL/GenBank/DDBJ whole genome shotgun (WGS) entry which is preliminary data.</text>
</comment>
<organism evidence="3 4">
    <name type="scientific">Anaerobaca lacustris</name>
    <dbReference type="NCBI Taxonomy" id="3044600"/>
    <lineage>
        <taxon>Bacteria</taxon>
        <taxon>Pseudomonadati</taxon>
        <taxon>Planctomycetota</taxon>
        <taxon>Phycisphaerae</taxon>
        <taxon>Sedimentisphaerales</taxon>
        <taxon>Anaerobacaceae</taxon>
        <taxon>Anaerobaca</taxon>
    </lineage>
</organism>
<feature type="compositionally biased region" description="Polar residues" evidence="1">
    <location>
        <begin position="451"/>
        <end position="461"/>
    </location>
</feature>
<dbReference type="InterPro" id="IPR011335">
    <property type="entry name" value="Restrct_endonuc-II-like"/>
</dbReference>
<keyword evidence="3" id="KW-0547">Nucleotide-binding</keyword>
<dbReference type="InterPro" id="IPR027417">
    <property type="entry name" value="P-loop_NTPase"/>
</dbReference>
<dbReference type="AlphaFoldDB" id="A0AAW6U979"/>
<accession>A0AAW6U979</accession>
<dbReference type="Pfam" id="PF01935">
    <property type="entry name" value="DUF87"/>
    <property type="match status" value="1"/>
</dbReference>
<gene>
    <name evidence="3" type="ORF">QJ522_21325</name>
</gene>
<dbReference type="Proteomes" id="UP001431776">
    <property type="component" value="Unassembled WGS sequence"/>
</dbReference>
<sequence length="701" mass="77374">MTRVQDLCRKLKPVLGPKIDRLWAVYLAESDAEGKADIEQMLELLAARHLGHDYQPDRSPFPPPDRRFAESGDIRLGVVSYGRRQLYPFTVRSGRLKEHLLIAGRSGSGKTNLTFVLMQGIMAGGIKVLALDWKRGYRDLLTVQPDLHVHTIGRDVSPFRFNPLIPPPGCEPNVWIKLIVDVIASAYLGGEGVISLLVAGLDKLFREAGVYDHLVTRWPTIADLLAWLQTVKLRGRAALWQASAERILLAMTYGEFGSVVQTQDNAHVRDLLYHNVVLEMDGLSSNSDRTMFSEALTLYLYRYRLAQGPQDKLTNVIVLEEAHNLLLAKQAGAKESVLETSIRMIRQYGMGYVFVDQSASMLSKVAFANSYGTIALSQKLRADVQTISGAMNLTDEQREALNTLPVGTAIVRLADEFPEPFLIEVPRFPIQEGSVSDEMVRYKMAGYITDSGPNRASQATGQAVPPVPPPDKIETTHSIQENPHPPSPRGSPVTDNVPIDPGTNPPNEKVETSREEIRFLADVAARPLSTTVSRYQRLNLSRRKGNAIRQHLDSAGLIESVVLATRSGQVVLYQLTDAGRAVCRDADINPGARSRASLEHRYWTRQAYAYFENEGYQVTAEHHIDGNGAVDLLAERPGERIAVEVETGKSDIKANLAKVRDAGFDRIVLVATSPAAVGTCQKALADAGLPIPVELMTWLDL</sequence>
<evidence type="ECO:0000313" key="3">
    <source>
        <dbReference type="EMBL" id="MDI6451618.1"/>
    </source>
</evidence>
<protein>
    <submittedName>
        <fullName evidence="3">ATP-binding protein</fullName>
    </submittedName>
</protein>
<evidence type="ECO:0000256" key="1">
    <source>
        <dbReference type="SAM" id="MobiDB-lite"/>
    </source>
</evidence>
<evidence type="ECO:0000313" key="4">
    <source>
        <dbReference type="Proteomes" id="UP001431776"/>
    </source>
</evidence>
<keyword evidence="4" id="KW-1185">Reference proteome</keyword>
<dbReference type="Gene3D" id="3.40.50.300">
    <property type="entry name" value="P-loop containing nucleotide triphosphate hydrolases"/>
    <property type="match status" value="2"/>
</dbReference>
<evidence type="ECO:0000259" key="2">
    <source>
        <dbReference type="Pfam" id="PF01935"/>
    </source>
</evidence>
<keyword evidence="3" id="KW-0067">ATP-binding</keyword>